<evidence type="ECO:0000313" key="3">
    <source>
        <dbReference type="EMBL" id="QAA30665.1"/>
    </source>
</evidence>
<dbReference type="OrthoDB" id="9782481at2"/>
<dbReference type="RefSeq" id="WP_128211115.1">
    <property type="nucleotide sequence ID" value="NZ_CP025746.1"/>
</dbReference>
<gene>
    <name evidence="3" type="ORF">C1I91_02715</name>
</gene>
<dbReference type="KEGG" id="cmah:C1I91_02715"/>
<dbReference type="Pfam" id="PF07670">
    <property type="entry name" value="Gate"/>
    <property type="match status" value="1"/>
</dbReference>
<feature type="transmembrane region" description="Helical" evidence="1">
    <location>
        <begin position="92"/>
        <end position="112"/>
    </location>
</feature>
<proteinExistence type="predicted"/>
<dbReference type="Proteomes" id="UP000286268">
    <property type="component" value="Chromosome"/>
</dbReference>
<feature type="transmembrane region" description="Helical" evidence="1">
    <location>
        <begin position="165"/>
        <end position="187"/>
    </location>
</feature>
<dbReference type="AlphaFoldDB" id="A0A3R5V5F1"/>
<evidence type="ECO:0000256" key="1">
    <source>
        <dbReference type="SAM" id="Phobius"/>
    </source>
</evidence>
<dbReference type="InterPro" id="IPR011642">
    <property type="entry name" value="Gate_dom"/>
</dbReference>
<accession>A0A3R5V5F1</accession>
<organism evidence="3 4">
    <name type="scientific">Clostridium manihotivorum</name>
    <dbReference type="NCBI Taxonomy" id="2320868"/>
    <lineage>
        <taxon>Bacteria</taxon>
        <taxon>Bacillati</taxon>
        <taxon>Bacillota</taxon>
        <taxon>Clostridia</taxon>
        <taxon>Eubacteriales</taxon>
        <taxon>Clostridiaceae</taxon>
        <taxon>Clostridium</taxon>
    </lineage>
</organism>
<keyword evidence="4" id="KW-1185">Reference proteome</keyword>
<protein>
    <submittedName>
        <fullName evidence="3">Spore maturation protein</fullName>
    </submittedName>
</protein>
<dbReference type="EMBL" id="CP025746">
    <property type="protein sequence ID" value="QAA30665.1"/>
    <property type="molecule type" value="Genomic_DNA"/>
</dbReference>
<evidence type="ECO:0000259" key="2">
    <source>
        <dbReference type="Pfam" id="PF07670"/>
    </source>
</evidence>
<feature type="transmembrane region" description="Helical" evidence="1">
    <location>
        <begin position="133"/>
        <end position="153"/>
    </location>
</feature>
<keyword evidence="1" id="KW-0812">Transmembrane</keyword>
<sequence>MINYIWFFMLLLGIAVGIFTGNGELISKAIVDSTASTTDLLLGLLGIMCFWCGTMKVAEKSGLTNILASLLKPILKVLFKDAARDEKTLGSIVMNLTANMLGLSNAATPFGIKAMEGMDKLNPKKGIASNDMALFLVINAACVQFVPSTVISVRAAAGSSNPGSIIIPSLIATGCAAIVGITCTKILEKYF</sequence>
<reference evidence="3 4" key="1">
    <citation type="submission" date="2018-01" db="EMBL/GenBank/DDBJ databases">
        <title>Genome Sequencing and Assembly of Anaerobacter polyendosporus strain CT4.</title>
        <authorList>
            <person name="Tachaapaikoon C."/>
            <person name="Sutheeworapong S."/>
            <person name="Jenjaroenpun P."/>
            <person name="Wongsurawat T."/>
            <person name="Nookeaw I."/>
            <person name="Cheawchanlertfa P."/>
            <person name="Kosugi A."/>
            <person name="Cheevadhanarak S."/>
            <person name="Ratanakhanokchai K."/>
        </authorList>
    </citation>
    <scope>NUCLEOTIDE SEQUENCE [LARGE SCALE GENOMIC DNA]</scope>
    <source>
        <strain evidence="3 4">CT4</strain>
    </source>
</reference>
<feature type="transmembrane region" description="Helical" evidence="1">
    <location>
        <begin position="6"/>
        <end position="26"/>
    </location>
</feature>
<evidence type="ECO:0000313" key="4">
    <source>
        <dbReference type="Proteomes" id="UP000286268"/>
    </source>
</evidence>
<name>A0A3R5V5F1_9CLOT</name>
<feature type="transmembrane region" description="Helical" evidence="1">
    <location>
        <begin position="38"/>
        <end position="58"/>
    </location>
</feature>
<keyword evidence="1" id="KW-1133">Transmembrane helix</keyword>
<feature type="domain" description="Nucleoside transporter/FeoB GTPase Gate" evidence="2">
    <location>
        <begin position="41"/>
        <end position="152"/>
    </location>
</feature>
<keyword evidence="1" id="KW-0472">Membrane</keyword>